<dbReference type="GO" id="GO:0016740">
    <property type="term" value="F:transferase activity"/>
    <property type="evidence" value="ECO:0007669"/>
    <property type="project" value="UniProtKB-KW"/>
</dbReference>
<evidence type="ECO:0000313" key="1">
    <source>
        <dbReference type="EMBL" id="OEY70597.1"/>
    </source>
</evidence>
<reference evidence="2" key="1">
    <citation type="submission" date="2016-09" db="EMBL/GenBank/DDBJ databases">
        <authorList>
            <person name="Wan X."/>
            <person name="Hou S."/>
        </authorList>
    </citation>
    <scope>NUCLEOTIDE SEQUENCE [LARGE SCALE GENOMIC DNA]</scope>
    <source>
        <strain evidence="2">KH87</strain>
    </source>
</reference>
<proteinExistence type="predicted"/>
<protein>
    <submittedName>
        <fullName evidence="1">GNAT family N-acetyltransferase</fullName>
    </submittedName>
</protein>
<name>A0A1E7Q8Y4_9GAMM</name>
<dbReference type="InterPro" id="IPR016181">
    <property type="entry name" value="Acyl_CoA_acyltransferase"/>
</dbReference>
<sequence length="221" mass="24958">MTSDVNPLTLDNISAAMLSAAMLSAEDVKSAGSLLYLSYYDDPLFMKIFRAHESDYELRLRAAIREELTTFWHAQQPMIGLFNQQQLLGVACLTEPNTDNGERLWHWRLKMLLTAGYVSTKQLLEKEQTIHSAMPVEQYHMLAFLAVSPKHQALGLGHYLLHAVNSIVDKSPDSAGVGVFVTLDKYKSLFTDNHYQNVEELSFDNVSGYLMFRPKQPALST</sequence>
<gene>
    <name evidence="1" type="ORF">BI198_14240</name>
</gene>
<dbReference type="Gene3D" id="3.40.630.30">
    <property type="match status" value="1"/>
</dbReference>
<dbReference type="RefSeq" id="WP_070050151.1">
    <property type="nucleotide sequence ID" value="NZ_CBCSDO010000002.1"/>
</dbReference>
<organism evidence="1 2">
    <name type="scientific">Rheinheimera salexigens</name>
    <dbReference type="NCBI Taxonomy" id="1628148"/>
    <lineage>
        <taxon>Bacteria</taxon>
        <taxon>Pseudomonadati</taxon>
        <taxon>Pseudomonadota</taxon>
        <taxon>Gammaproteobacteria</taxon>
        <taxon>Chromatiales</taxon>
        <taxon>Chromatiaceae</taxon>
        <taxon>Rheinheimera</taxon>
    </lineage>
</organism>
<keyword evidence="2" id="KW-1185">Reference proteome</keyword>
<dbReference type="SUPFAM" id="SSF55729">
    <property type="entry name" value="Acyl-CoA N-acyltransferases (Nat)"/>
    <property type="match status" value="1"/>
</dbReference>
<dbReference type="AlphaFoldDB" id="A0A1E7Q8Y4"/>
<keyword evidence="1" id="KW-0808">Transferase</keyword>
<accession>A0A1E7Q8Y4</accession>
<dbReference type="Proteomes" id="UP000242258">
    <property type="component" value="Unassembled WGS sequence"/>
</dbReference>
<dbReference type="STRING" id="1628148.BI198_14240"/>
<dbReference type="EMBL" id="MKEK01000001">
    <property type="protein sequence ID" value="OEY70597.1"/>
    <property type="molecule type" value="Genomic_DNA"/>
</dbReference>
<comment type="caution">
    <text evidence="1">The sequence shown here is derived from an EMBL/GenBank/DDBJ whole genome shotgun (WGS) entry which is preliminary data.</text>
</comment>
<evidence type="ECO:0000313" key="2">
    <source>
        <dbReference type="Proteomes" id="UP000242258"/>
    </source>
</evidence>